<evidence type="ECO:0000256" key="4">
    <source>
        <dbReference type="SAM" id="Phobius"/>
    </source>
</evidence>
<dbReference type="AlphaFoldDB" id="A0A9D5JU70"/>
<dbReference type="InterPro" id="IPR004682">
    <property type="entry name" value="TRAP_DctP"/>
</dbReference>
<evidence type="ECO:0000256" key="3">
    <source>
        <dbReference type="ARBA" id="ARBA00022729"/>
    </source>
</evidence>
<dbReference type="InterPro" id="IPR018389">
    <property type="entry name" value="DctP_fam"/>
</dbReference>
<evidence type="ECO:0000313" key="5">
    <source>
        <dbReference type="EMBL" id="MBD3324160.1"/>
    </source>
</evidence>
<keyword evidence="3" id="KW-0732">Signal</keyword>
<dbReference type="Pfam" id="PF03480">
    <property type="entry name" value="DctP"/>
    <property type="match status" value="1"/>
</dbReference>
<dbReference type="Proteomes" id="UP000649604">
    <property type="component" value="Unassembled WGS sequence"/>
</dbReference>
<gene>
    <name evidence="5" type="ORF">GF339_06220</name>
</gene>
<keyword evidence="4" id="KW-0472">Membrane</keyword>
<dbReference type="PANTHER" id="PTHR33376">
    <property type="match status" value="1"/>
</dbReference>
<keyword evidence="4" id="KW-1133">Transmembrane helix</keyword>
<dbReference type="NCBIfam" id="NF037995">
    <property type="entry name" value="TRAP_S1"/>
    <property type="match status" value="1"/>
</dbReference>
<dbReference type="NCBIfam" id="TIGR00787">
    <property type="entry name" value="dctP"/>
    <property type="match status" value="1"/>
</dbReference>
<keyword evidence="4" id="KW-0812">Transmembrane</keyword>
<proteinExistence type="inferred from homology"/>
<dbReference type="PIRSF" id="PIRSF006470">
    <property type="entry name" value="DctB"/>
    <property type="match status" value="1"/>
</dbReference>
<feature type="transmembrane region" description="Helical" evidence="4">
    <location>
        <begin position="45"/>
        <end position="64"/>
    </location>
</feature>
<dbReference type="PANTHER" id="PTHR33376:SF7">
    <property type="entry name" value="C4-DICARBOXYLATE-BINDING PROTEIN DCTB"/>
    <property type="match status" value="1"/>
</dbReference>
<organism evidence="5 6">
    <name type="scientific">candidate division KSB3 bacterium</name>
    <dbReference type="NCBI Taxonomy" id="2044937"/>
    <lineage>
        <taxon>Bacteria</taxon>
        <taxon>candidate division KSB3</taxon>
    </lineage>
</organism>
<dbReference type="GO" id="GO:0030288">
    <property type="term" value="C:outer membrane-bounded periplasmic space"/>
    <property type="evidence" value="ECO:0007669"/>
    <property type="project" value="InterPro"/>
</dbReference>
<sequence length="371" mass="41235">MCKIFKKILDTYCILYTMSNASCQFIYQLRCLTEKEDISMTTKKILFVLVGVVFMGSLVLGAVAQAQEFTIRIAHTHTEKGLYYKGSVKFKELVEERSGGRIVVEHYPAGQLGADRDIQEGVQLGTIEAGLSSSPVVLLNDYFKLLDAPYLFVDREHVTKVLDGELGQKMAKPLEEVGIKHLGYLENGFRQITNNVRPIVVPEDLEGIKLRTPESPVRMQTFKTFGANPVPMSFTEVFGALQQGIIDGQENPLATIYQASLHEVQKYLSLTGHVYSAVHLLMNKDLFDSMPEDLQNILVEAGREVAVYTRELGAENDASLADVMANEGVEVNQADVKAFVAKAKVVWPMIIEDCKYEDAAEVVDQIAAMAE</sequence>
<evidence type="ECO:0000256" key="2">
    <source>
        <dbReference type="ARBA" id="ARBA00022448"/>
    </source>
</evidence>
<accession>A0A9D5JU70</accession>
<reference evidence="5" key="1">
    <citation type="submission" date="2019-11" db="EMBL/GenBank/DDBJ databases">
        <title>Microbial mats filling the niche in hypersaline microbial mats.</title>
        <authorList>
            <person name="Wong H.L."/>
            <person name="Macleod F.I."/>
            <person name="White R.A. III"/>
            <person name="Burns B.P."/>
        </authorList>
    </citation>
    <scope>NUCLEOTIDE SEQUENCE</scope>
    <source>
        <strain evidence="5">Rbin_158</strain>
    </source>
</reference>
<dbReference type="CDD" id="cd13603">
    <property type="entry name" value="PBP2_TRAP_Siap_TeaA_like"/>
    <property type="match status" value="1"/>
</dbReference>
<name>A0A9D5JU70_9BACT</name>
<protein>
    <submittedName>
        <fullName evidence="5">DctP family TRAP transporter solute-binding subunit</fullName>
    </submittedName>
</protein>
<comment type="caution">
    <text evidence="5">The sequence shown here is derived from an EMBL/GenBank/DDBJ whole genome shotgun (WGS) entry which is preliminary data.</text>
</comment>
<evidence type="ECO:0000313" key="6">
    <source>
        <dbReference type="Proteomes" id="UP000649604"/>
    </source>
</evidence>
<keyword evidence="2" id="KW-0813">Transport</keyword>
<dbReference type="InterPro" id="IPR038404">
    <property type="entry name" value="TRAP_DctP_sf"/>
</dbReference>
<comment type="similarity">
    <text evidence="1">Belongs to the bacterial solute-binding protein 7 family.</text>
</comment>
<evidence type="ECO:0000256" key="1">
    <source>
        <dbReference type="ARBA" id="ARBA00009023"/>
    </source>
</evidence>
<dbReference type="EMBL" id="WJJP01000195">
    <property type="protein sequence ID" value="MBD3324160.1"/>
    <property type="molecule type" value="Genomic_DNA"/>
</dbReference>
<dbReference type="GO" id="GO:0055085">
    <property type="term" value="P:transmembrane transport"/>
    <property type="evidence" value="ECO:0007669"/>
    <property type="project" value="InterPro"/>
</dbReference>
<dbReference type="Gene3D" id="3.40.190.170">
    <property type="entry name" value="Bacterial extracellular solute-binding protein, family 7"/>
    <property type="match status" value="1"/>
</dbReference>